<dbReference type="PANTHER" id="PTHR12993">
    <property type="entry name" value="N-ACETYLGLUCOSAMINYL-PHOSPHATIDYLINOSITOL DE-N-ACETYLASE-RELATED"/>
    <property type="match status" value="1"/>
</dbReference>
<dbReference type="InterPro" id="IPR024078">
    <property type="entry name" value="LmbE-like_dom_sf"/>
</dbReference>
<dbReference type="AlphaFoldDB" id="A0A645B992"/>
<keyword evidence="1" id="KW-0378">Hydrolase</keyword>
<dbReference type="Gene3D" id="3.40.50.10320">
    <property type="entry name" value="LmbE-like"/>
    <property type="match status" value="1"/>
</dbReference>
<comment type="caution">
    <text evidence="1">The sequence shown here is derived from an EMBL/GenBank/DDBJ whole genome shotgun (WGS) entry which is preliminary data.</text>
</comment>
<evidence type="ECO:0000313" key="1">
    <source>
        <dbReference type="EMBL" id="MPM58244.1"/>
    </source>
</evidence>
<organism evidence="1">
    <name type="scientific">bioreactor metagenome</name>
    <dbReference type="NCBI Taxonomy" id="1076179"/>
    <lineage>
        <taxon>unclassified sequences</taxon>
        <taxon>metagenomes</taxon>
        <taxon>ecological metagenomes</taxon>
    </lineage>
</organism>
<dbReference type="Pfam" id="PF02585">
    <property type="entry name" value="PIG-L"/>
    <property type="match status" value="1"/>
</dbReference>
<name>A0A645B992_9ZZZZ</name>
<dbReference type="EC" id="3.5.1.103" evidence="1"/>
<proteinExistence type="predicted"/>
<dbReference type="SUPFAM" id="SSF102588">
    <property type="entry name" value="LmbE-like"/>
    <property type="match status" value="1"/>
</dbReference>
<gene>
    <name evidence="1" type="primary">mshB_7</name>
    <name evidence="1" type="ORF">SDC9_105075</name>
</gene>
<sequence length="241" mass="25771">MTDLRPVAEDFSSALAIVAHPDDLEYGAASAIARWTAQGKQISYLLVTHGEAGIDAIPPQVCGPLRMQEEITGAALVGVHTVDFLDYPDGVVCYDLNLRCDIAAAVRKACPDVVITINHHDQFGPGRYNQADHIAVGRAVLDGTRDAANRWVFPELVSDQGLAPWKAQRILVSGSPQSNAFVDVTASFDAGVASLAAHQQYLAGLGDHAMGDPRIFLEQIARSTGERVGVQLAVSFEVVEL</sequence>
<accession>A0A645B992</accession>
<dbReference type="PANTHER" id="PTHR12993:SF28">
    <property type="entry name" value="LMBE FAMILY PROTEIN"/>
    <property type="match status" value="1"/>
</dbReference>
<dbReference type="InterPro" id="IPR003737">
    <property type="entry name" value="GlcNAc_PI_deacetylase-related"/>
</dbReference>
<dbReference type="EMBL" id="VSSQ01016666">
    <property type="protein sequence ID" value="MPM58244.1"/>
    <property type="molecule type" value="Genomic_DNA"/>
</dbReference>
<dbReference type="GO" id="GO:0035595">
    <property type="term" value="F:N-acetylglucosaminylinositol deacetylase activity"/>
    <property type="evidence" value="ECO:0007669"/>
    <property type="project" value="UniProtKB-EC"/>
</dbReference>
<protein>
    <submittedName>
        <fullName evidence="1">1D-myo-inositol 2-acetamido-2-deoxy-alpha-D-glucopyranoside deacetylase</fullName>
        <ecNumber evidence="1">3.5.1.103</ecNumber>
    </submittedName>
</protein>
<reference evidence="1" key="1">
    <citation type="submission" date="2019-08" db="EMBL/GenBank/DDBJ databases">
        <authorList>
            <person name="Kucharzyk K."/>
            <person name="Murdoch R.W."/>
            <person name="Higgins S."/>
            <person name="Loffler F."/>
        </authorList>
    </citation>
    <scope>NUCLEOTIDE SEQUENCE</scope>
</reference>